<evidence type="ECO:0008006" key="6">
    <source>
        <dbReference type="Google" id="ProtNLM"/>
    </source>
</evidence>
<gene>
    <name evidence="4" type="ORF">C4D60_Mb03t19560</name>
</gene>
<organism evidence="4 5">
    <name type="scientific">Musa balbisiana</name>
    <name type="common">Banana</name>
    <dbReference type="NCBI Taxonomy" id="52838"/>
    <lineage>
        <taxon>Eukaryota</taxon>
        <taxon>Viridiplantae</taxon>
        <taxon>Streptophyta</taxon>
        <taxon>Embryophyta</taxon>
        <taxon>Tracheophyta</taxon>
        <taxon>Spermatophyta</taxon>
        <taxon>Magnoliopsida</taxon>
        <taxon>Liliopsida</taxon>
        <taxon>Zingiberales</taxon>
        <taxon>Musaceae</taxon>
        <taxon>Musa</taxon>
    </lineage>
</organism>
<evidence type="ECO:0000313" key="4">
    <source>
        <dbReference type="EMBL" id="THU58920.1"/>
    </source>
</evidence>
<dbReference type="SUPFAM" id="SSF81301">
    <property type="entry name" value="Nucleotidyltransferase"/>
    <property type="match status" value="1"/>
</dbReference>
<feature type="compositionally biased region" description="Polar residues" evidence="1">
    <location>
        <begin position="810"/>
        <end position="822"/>
    </location>
</feature>
<dbReference type="Gene3D" id="1.10.1410.10">
    <property type="match status" value="1"/>
</dbReference>
<dbReference type="InterPro" id="IPR043519">
    <property type="entry name" value="NT_sf"/>
</dbReference>
<dbReference type="Proteomes" id="UP000317650">
    <property type="component" value="Chromosome 3"/>
</dbReference>
<dbReference type="SUPFAM" id="SSF81631">
    <property type="entry name" value="PAP/OAS1 substrate-binding domain"/>
    <property type="match status" value="1"/>
</dbReference>
<feature type="region of interest" description="Disordered" evidence="1">
    <location>
        <begin position="470"/>
        <end position="491"/>
    </location>
</feature>
<dbReference type="InterPro" id="IPR058920">
    <property type="entry name" value="PAP-OAS1-bd-rel"/>
</dbReference>
<dbReference type="EMBL" id="PYDT01000006">
    <property type="protein sequence ID" value="THU58920.1"/>
    <property type="molecule type" value="Genomic_DNA"/>
</dbReference>
<dbReference type="Gene3D" id="3.30.460.10">
    <property type="entry name" value="Beta Polymerase, domain 2"/>
    <property type="match status" value="1"/>
</dbReference>
<evidence type="ECO:0000259" key="2">
    <source>
        <dbReference type="Pfam" id="PF22600"/>
    </source>
</evidence>
<feature type="region of interest" description="Disordered" evidence="1">
    <location>
        <begin position="1301"/>
        <end position="1345"/>
    </location>
</feature>
<feature type="region of interest" description="Disordered" evidence="1">
    <location>
        <begin position="550"/>
        <end position="569"/>
    </location>
</feature>
<feature type="region of interest" description="Disordered" evidence="1">
    <location>
        <begin position="729"/>
        <end position="822"/>
    </location>
</feature>
<keyword evidence="5" id="KW-1185">Reference proteome</keyword>
<protein>
    <recommendedName>
        <fullName evidence="6">Polymerase nucleotidyl transferase domain-containing protein</fullName>
    </recommendedName>
</protein>
<evidence type="ECO:0000313" key="5">
    <source>
        <dbReference type="Proteomes" id="UP000317650"/>
    </source>
</evidence>
<feature type="compositionally biased region" description="Basic and acidic residues" evidence="1">
    <location>
        <begin position="788"/>
        <end position="804"/>
    </location>
</feature>
<comment type="caution">
    <text evidence="4">The sequence shown here is derived from an EMBL/GenBank/DDBJ whole genome shotgun (WGS) entry which is preliminary data.</text>
</comment>
<evidence type="ECO:0000259" key="3">
    <source>
        <dbReference type="Pfam" id="PF26180"/>
    </source>
</evidence>
<dbReference type="PANTHER" id="PTHR45979:SF30">
    <property type="entry name" value="NUCLEOTIDYLTRANSFERASE"/>
    <property type="match status" value="1"/>
</dbReference>
<proteinExistence type="predicted"/>
<feature type="compositionally biased region" description="Polar residues" evidence="1">
    <location>
        <begin position="1265"/>
        <end position="1276"/>
    </location>
</feature>
<dbReference type="Pfam" id="PF22600">
    <property type="entry name" value="MTPAP-like_central"/>
    <property type="match status" value="1"/>
</dbReference>
<feature type="compositionally biased region" description="Basic and acidic residues" evidence="1">
    <location>
        <begin position="1224"/>
        <end position="1233"/>
    </location>
</feature>
<dbReference type="InterPro" id="IPR054708">
    <property type="entry name" value="MTPAP-like_central"/>
</dbReference>
<feature type="compositionally biased region" description="Basic and acidic residues" evidence="1">
    <location>
        <begin position="1207"/>
        <end position="1216"/>
    </location>
</feature>
<feature type="compositionally biased region" description="Basic and acidic residues" evidence="1">
    <location>
        <begin position="1165"/>
        <end position="1189"/>
    </location>
</feature>
<accession>A0A4S8JB69</accession>
<dbReference type="Pfam" id="PF26180">
    <property type="entry name" value="PAP-OAS1"/>
    <property type="match status" value="1"/>
</dbReference>
<name>A0A4S8JB69_MUSBA</name>
<dbReference type="PANTHER" id="PTHR45979">
    <property type="entry name" value="PAP/OAS1 SUBSTRATE-BINDING DOMAIN SUPERFAMILY"/>
    <property type="match status" value="1"/>
</dbReference>
<dbReference type="InterPro" id="IPR058921">
    <property type="entry name" value="PAP/OAS1-rel"/>
</dbReference>
<reference evidence="4 5" key="1">
    <citation type="journal article" date="2019" name="Nat. Plants">
        <title>Genome sequencing of Musa balbisiana reveals subgenome evolution and function divergence in polyploid bananas.</title>
        <authorList>
            <person name="Yao X."/>
        </authorList>
    </citation>
    <scope>NUCLEOTIDE SEQUENCE [LARGE SCALE GENOMIC DNA]</scope>
    <source>
        <strain evidence="5">cv. DH-PKW</strain>
        <tissue evidence="4">Leaves</tissue>
    </source>
</reference>
<dbReference type="STRING" id="52838.A0A4S8JB69"/>
<feature type="domain" description="PAP/OAS1 substrate-binding-related" evidence="3">
    <location>
        <begin position="176"/>
        <end position="368"/>
    </location>
</feature>
<sequence length="1345" mass="149112">MGDHGGCAQLSGSLPNGLLSEETAKLTRVLDADRWLRAEGQTAELIARIQPNQSSEERRNAVANYVQRLILKCFSCRVSTFGSVPLKTYLPDGDIDLTAFSDNENLKDAWATAVCGVLENEEKSENAEFCVKEVKYIQAEVKLVKCLVENIVMDISFNQVGGLCTLCFLEEMDNVINQNHLFKRSIILIKAWCYYESRILGAHHGLISTYALETLVLYIFHVFNSSFAGPLEVLYRFLEFFGNFDWGNYCVSLWGPVPISSLPDMTAEPPRKDNSKLLFSKSFLDNCNSVFSVTPGGKETHSQPFVPKHFNVVDPLRTNNNLGRSVSKGNFFRIRSAFAFGAKRLARLIECPKDDIITEVNQFFMNTWKRHMSGDRPDVSLDLWHLQPLKTVPVEESNNLKSTTSVNKKIENIVLQIGEEHLAETDDGLHNATSEVLANNPNLFRINNPSVVSYSQSQIYYRKQINSRLTGQHETSNSPSGSVQSDKSQKLLNSNCSVNDQEELTRFQFARTRYNPELTEVSIDSSQGRHQRVIETAKIQFPAKIDSENRRKTLKSEFTDNQSSKSSPDAYISVRQTLCRKNLEVASDANVVLKSYHGDVGFTAMEEELASVSEKLEMQQREQDLVNMMGSSDIHWFNGQVQLPMHLAPLPLPLTFSPLSTSTGYAKGNLAGDIPSNLSLIGPPWRPNMQFGQTLFSFPVPKYFRAATYRSNVDNLESFNDDSAVTELNSENNGHGNSNEYDVLSEGSNFGDGGPQIHLDGKQQKLDGGLSPSPVVRDISSGYLPREQNNKLGREGRRLTKENYNDPFQAKTSRGSDLQSNFRSSNTRFSTLSWASSSRSKPASEYLRDQSAAKFPRLARNKCGSKPASYSVLTSAFGKENNTLQFEGSANHISSKIDDDTSGWIPLSTMENDMSERIIESATLATSHARSKHLAEYESEQKQSDPLIPIAPVLVGTSWQRGVNCSKILPGTFVATGPPVPFLMLPFGDFTSNSGNPDGYAKQIDREEEPGKFQESSSGQNIVLVESLDQSEALTSPKVSRIPALESSEELSSDIFNSDSVSHWQNLVYGRSCQNSYPGSFMYTSPVARPPIYLPSHYPWDGPGKLLSSDLHYPQMTGHNPLLVPIMPFQPGSDRASGVFQDYADEAPRYRGGTGTYLPNSKVSFGDHRQSSSRNHEGNCNYDKDDPGDRSWVSSKPRAFGHGHGRNRAERPRLRPDQLAASKNQEKKWESWRSEPVASNRRCGRSFVSTNSSYISESAPGMHPQTASSSKGVNASDPTIPLAHSYVQGVGYGSHAEPLKFGSFRPVHQSSGNGAPKTNGGIVGGLYDQRHGSNHKGGTPQSSQD</sequence>
<feature type="compositionally biased region" description="Low complexity" evidence="1">
    <location>
        <begin position="729"/>
        <end position="740"/>
    </location>
</feature>
<feature type="domain" description="Poly(A) RNA polymerase mitochondrial-like central palm" evidence="2">
    <location>
        <begin position="41"/>
        <end position="163"/>
    </location>
</feature>
<feature type="region of interest" description="Disordered" evidence="1">
    <location>
        <begin position="1255"/>
        <end position="1276"/>
    </location>
</feature>
<dbReference type="CDD" id="cd05402">
    <property type="entry name" value="NT_PAP_TUTase"/>
    <property type="match status" value="1"/>
</dbReference>
<evidence type="ECO:0000256" key="1">
    <source>
        <dbReference type="SAM" id="MobiDB-lite"/>
    </source>
</evidence>
<feature type="region of interest" description="Disordered" evidence="1">
    <location>
        <begin position="1150"/>
        <end position="1236"/>
    </location>
</feature>